<evidence type="ECO:0000313" key="1">
    <source>
        <dbReference type="EMBL" id="QYW05811.1"/>
    </source>
</evidence>
<accession>A0AAE7WU16</accession>
<sequence length="46" mass="5471">MTKQRLNKLLAKYREGQYTCPTPDVCTYHWSALAWVAWINKKGTWL</sequence>
<dbReference type="RefSeq" id="YP_010648399.1">
    <property type="nucleotide sequence ID" value="NC_070758.1"/>
</dbReference>
<dbReference type="Proteomes" id="UP000828797">
    <property type="component" value="Segment"/>
</dbReference>
<name>A0AAE7WU16_9CAUD</name>
<dbReference type="KEGG" id="vg:77923838"/>
<reference evidence="1" key="1">
    <citation type="submission" date="2021-07" db="EMBL/GenBank/DDBJ databases">
        <authorList>
            <person name="Wang J."/>
            <person name="Yang M."/>
        </authorList>
    </citation>
    <scope>NUCLEOTIDE SEQUENCE</scope>
</reference>
<evidence type="ECO:0000313" key="2">
    <source>
        <dbReference type="Proteomes" id="UP000828797"/>
    </source>
</evidence>
<dbReference type="GeneID" id="77923838"/>
<keyword evidence="2" id="KW-1185">Reference proteome</keyword>
<organism evidence="1 2">
    <name type="scientific">Vibrio phage vB_VpaP_G1</name>
    <dbReference type="NCBI Taxonomy" id="2862773"/>
    <lineage>
        <taxon>Viruses</taxon>
        <taxon>Duplodnaviria</taxon>
        <taxon>Heunggongvirae</taxon>
        <taxon>Uroviricota</taxon>
        <taxon>Caudoviricetes</taxon>
        <taxon>Autographivirales</taxon>
        <taxon>Youngvirus</taxon>
        <taxon>Youngvirus G1</taxon>
    </lineage>
</organism>
<proteinExistence type="predicted"/>
<dbReference type="EMBL" id="MZ592920">
    <property type="protein sequence ID" value="QYW05811.1"/>
    <property type="molecule type" value="Genomic_DNA"/>
</dbReference>
<protein>
    <submittedName>
        <fullName evidence="1">Uncharacterized protein</fullName>
    </submittedName>
</protein>